<dbReference type="Pfam" id="PF01966">
    <property type="entry name" value="HD"/>
    <property type="match status" value="1"/>
</dbReference>
<dbReference type="SUPFAM" id="SSF109604">
    <property type="entry name" value="HD-domain/PDEase-like"/>
    <property type="match status" value="1"/>
</dbReference>
<name>A0A1M6IK24_9FIRM</name>
<accession>A0A1M6IK24</accession>
<feature type="domain" description="HD" evidence="1">
    <location>
        <begin position="47"/>
        <end position="156"/>
    </location>
</feature>
<dbReference type="Proteomes" id="UP000324781">
    <property type="component" value="Unassembled WGS sequence"/>
</dbReference>
<dbReference type="InterPro" id="IPR006675">
    <property type="entry name" value="HDIG_dom"/>
</dbReference>
<evidence type="ECO:0000259" key="1">
    <source>
        <dbReference type="PROSITE" id="PS51831"/>
    </source>
</evidence>
<proteinExistence type="predicted"/>
<sequence>MHIVSRVKRQQSSVCCSSEGCDFLLADYIREYVKGECSNSPQGREFYENHLILVAHYGLKLAMETGADPEIVELAAYLHDFSFVMDEKDLNHHEARGVAIAEKLLRQFNYPPDRLEKVKRCILNHSSLIHASGGSPEEACLANADIMSLIARPDYWIRFSAIANQANGSSDWYYEQIAKSWPLLMASARAMVADKFDELKKKVPLAV</sequence>
<evidence type="ECO:0000313" key="2">
    <source>
        <dbReference type="EMBL" id="SHJ34734.1"/>
    </source>
</evidence>
<dbReference type="AlphaFoldDB" id="A0A1M6IK24"/>
<keyword evidence="3" id="KW-1185">Reference proteome</keyword>
<dbReference type="EMBL" id="FQZP01000044">
    <property type="protein sequence ID" value="SHJ34734.1"/>
    <property type="molecule type" value="Genomic_DNA"/>
</dbReference>
<reference evidence="2 3" key="1">
    <citation type="submission" date="2016-11" db="EMBL/GenBank/DDBJ databases">
        <authorList>
            <person name="Varghese N."/>
            <person name="Submissions S."/>
        </authorList>
    </citation>
    <scope>NUCLEOTIDE SEQUENCE [LARGE SCALE GENOMIC DNA]</scope>
    <source>
        <strain evidence="2 3">DSM 19027</strain>
    </source>
</reference>
<dbReference type="InterPro" id="IPR006674">
    <property type="entry name" value="HD_domain"/>
</dbReference>
<dbReference type="CDD" id="cd00077">
    <property type="entry name" value="HDc"/>
    <property type="match status" value="1"/>
</dbReference>
<gene>
    <name evidence="2" type="ORF">SAMN05444373_104416</name>
</gene>
<dbReference type="Gene3D" id="1.10.3210.10">
    <property type="entry name" value="Hypothetical protein af1432"/>
    <property type="match status" value="1"/>
</dbReference>
<dbReference type="OrthoDB" id="2043299at2"/>
<evidence type="ECO:0000313" key="3">
    <source>
        <dbReference type="Proteomes" id="UP000324781"/>
    </source>
</evidence>
<dbReference type="InterPro" id="IPR003607">
    <property type="entry name" value="HD/PDEase_dom"/>
</dbReference>
<dbReference type="NCBIfam" id="TIGR00277">
    <property type="entry name" value="HDIG"/>
    <property type="match status" value="1"/>
</dbReference>
<protein>
    <submittedName>
        <fullName evidence="2">HDIG domain-containing protein</fullName>
    </submittedName>
</protein>
<organism evidence="2 3">
    <name type="scientific">Thermoclostridium caenicola</name>
    <dbReference type="NCBI Taxonomy" id="659425"/>
    <lineage>
        <taxon>Bacteria</taxon>
        <taxon>Bacillati</taxon>
        <taxon>Bacillota</taxon>
        <taxon>Clostridia</taxon>
        <taxon>Eubacteriales</taxon>
        <taxon>Oscillospiraceae</taxon>
        <taxon>Thermoclostridium</taxon>
    </lineage>
</organism>
<dbReference type="PROSITE" id="PS51831">
    <property type="entry name" value="HD"/>
    <property type="match status" value="1"/>
</dbReference>